<evidence type="ECO:0000256" key="4">
    <source>
        <dbReference type="ARBA" id="ARBA00023136"/>
    </source>
</evidence>
<dbReference type="GO" id="GO:0034993">
    <property type="term" value="C:meiotic nuclear membrane microtubule tethering complex"/>
    <property type="evidence" value="ECO:0007669"/>
    <property type="project" value="TreeGrafter"/>
</dbReference>
<dbReference type="Pfam" id="PF07738">
    <property type="entry name" value="Sad1_UNC"/>
    <property type="match status" value="2"/>
</dbReference>
<reference evidence="8" key="1">
    <citation type="submission" date="2022-07" db="EMBL/GenBank/DDBJ databases">
        <title>Phylogenomic reconstructions and comparative analyses of Kickxellomycotina fungi.</title>
        <authorList>
            <person name="Reynolds N.K."/>
            <person name="Stajich J.E."/>
            <person name="Barry K."/>
            <person name="Grigoriev I.V."/>
            <person name="Crous P."/>
            <person name="Smith M.E."/>
        </authorList>
    </citation>
    <scope>NUCLEOTIDE SEQUENCE</scope>
    <source>
        <strain evidence="8">RSA 861</strain>
    </source>
</reference>
<feature type="domain" description="SUN" evidence="7">
    <location>
        <begin position="733"/>
        <end position="927"/>
    </location>
</feature>
<dbReference type="PANTHER" id="PTHR12911:SF8">
    <property type="entry name" value="KLAROID PROTEIN-RELATED"/>
    <property type="match status" value="1"/>
</dbReference>
<comment type="caution">
    <text evidence="8">The sequence shown here is derived from an EMBL/GenBank/DDBJ whole genome shotgun (WGS) entry which is preliminary data.</text>
</comment>
<dbReference type="Proteomes" id="UP001150569">
    <property type="component" value="Unassembled WGS sequence"/>
</dbReference>
<dbReference type="OrthoDB" id="342281at2759"/>
<protein>
    <recommendedName>
        <fullName evidence="7">SUN domain-containing protein</fullName>
    </recommendedName>
</protein>
<evidence type="ECO:0000259" key="7">
    <source>
        <dbReference type="PROSITE" id="PS51469"/>
    </source>
</evidence>
<gene>
    <name evidence="8" type="ORF">IWQ60_009884</name>
</gene>
<keyword evidence="5" id="KW-0175">Coiled coil</keyword>
<sequence length="927" mass="100384">MPDDTSPCPPDPTRTDTSVNIATAFAHADVTMANLRPVPRDTQGSPLSLAEEARRSAARPTEEEEPATHAFQKVWATPRTPANRQGGLRHRPTPSRTHQSVTFAADTQFDDSLEAAENAETAWQTVWRDTPNWVQRVQENALERRQRQDAAAVPAPKLPQSRRSTSGLRPNGGNAPVREANPAPGVTRYNLRPKLHTPRRMAYDADFQVASLDGGSFLRNEEPPAFRDSFLDSGNSPSELNLDRSHDMSFSKSGLSPVLPSTTAHPAAFRAGMYGPPAPDRPAASTSDVSPLIAVTPGPAFPGLDSGCAGSGSYGDDLPNIVDMSPYMHSERHLRTANPPLVTAVPPQPVWSAPPAPEALHIPGDNDSNAPTVVDEYEPDDRIADAYLQAAALTAAPPPHPAAANPAFANHVPATPTGPPRTPNDPHPDNASMGRLSQRTRYSDFYPDRPFTCPTHYGLSHFLADAYRQCYDHLHFTQLTLTFPIAQLLRLLYHLARHAYRSWIVAPLAYLIALLAVVINRIGRIFGLPSEFCLGRPADYRGAAHVAVFLGLLLGGHVPLRRAWEALPTLAATVRSPFYPSVPTGSADTDTNIFLDDLPELPDVDTLAYAVPSAWIEMADVVQQRLMGLERQMRALIGLEPQLQATLDTLQARLDAQDALLADQERRFVEAEERLQRGTDKTLELQAAVERGLAALPGSPAYDALVDERIHRAIRDYAADVLGRPDYALATAGARSIPLLTSPTYEAPGPDSLWRNALATLLGVPHGGPVNQPAVALDPDQTPGSCWPFRGAQGSLGVALSRPVIPTAFSLEHLSPAVALDVRSAPHQVELWAVLDHRDLIPPAEAASGAEAAEATGHGNEPSQALLGVAEYQVSADSPVQTFNIDPGVLDRLKLRVHHVRAVQLRVLSNHGHPDYTCLYRLRVHAA</sequence>
<comment type="subcellular location">
    <subcellularLocation>
        <location evidence="1">Membrane</location>
    </subcellularLocation>
</comment>
<feature type="region of interest" description="Disordered" evidence="6">
    <location>
        <begin position="396"/>
        <end position="434"/>
    </location>
</feature>
<dbReference type="InterPro" id="IPR045119">
    <property type="entry name" value="SUN1-5"/>
</dbReference>
<name>A0A9W7ZLH7_9FUNG</name>
<keyword evidence="9" id="KW-1185">Reference proteome</keyword>
<evidence type="ECO:0000256" key="1">
    <source>
        <dbReference type="ARBA" id="ARBA00004370"/>
    </source>
</evidence>
<dbReference type="PANTHER" id="PTHR12911">
    <property type="entry name" value="SAD1/UNC-84-LIKE PROTEIN-RELATED"/>
    <property type="match status" value="1"/>
</dbReference>
<evidence type="ECO:0000256" key="2">
    <source>
        <dbReference type="ARBA" id="ARBA00022692"/>
    </source>
</evidence>
<feature type="compositionally biased region" description="Low complexity" evidence="6">
    <location>
        <begin position="402"/>
        <end position="414"/>
    </location>
</feature>
<feature type="coiled-coil region" evidence="5">
    <location>
        <begin position="647"/>
        <end position="681"/>
    </location>
</feature>
<evidence type="ECO:0000256" key="5">
    <source>
        <dbReference type="SAM" id="Coils"/>
    </source>
</evidence>
<proteinExistence type="predicted"/>
<feature type="region of interest" description="Disordered" evidence="6">
    <location>
        <begin position="270"/>
        <end position="289"/>
    </location>
</feature>
<dbReference type="AlphaFoldDB" id="A0A9W7ZLH7"/>
<evidence type="ECO:0000313" key="8">
    <source>
        <dbReference type="EMBL" id="KAJ1911975.1"/>
    </source>
</evidence>
<organism evidence="8 9">
    <name type="scientific">Tieghemiomyces parasiticus</name>
    <dbReference type="NCBI Taxonomy" id="78921"/>
    <lineage>
        <taxon>Eukaryota</taxon>
        <taxon>Fungi</taxon>
        <taxon>Fungi incertae sedis</taxon>
        <taxon>Zoopagomycota</taxon>
        <taxon>Kickxellomycotina</taxon>
        <taxon>Dimargaritomycetes</taxon>
        <taxon>Dimargaritales</taxon>
        <taxon>Dimargaritaceae</taxon>
        <taxon>Tieghemiomyces</taxon>
    </lineage>
</organism>
<feature type="region of interest" description="Disordered" evidence="6">
    <location>
        <begin position="34"/>
        <end position="100"/>
    </location>
</feature>
<dbReference type="EMBL" id="JANBPT010000874">
    <property type="protein sequence ID" value="KAJ1911975.1"/>
    <property type="molecule type" value="Genomic_DNA"/>
</dbReference>
<evidence type="ECO:0000256" key="6">
    <source>
        <dbReference type="SAM" id="MobiDB-lite"/>
    </source>
</evidence>
<dbReference type="GO" id="GO:0043495">
    <property type="term" value="F:protein-membrane adaptor activity"/>
    <property type="evidence" value="ECO:0007669"/>
    <property type="project" value="TreeGrafter"/>
</dbReference>
<feature type="compositionally biased region" description="Pro residues" evidence="6">
    <location>
        <begin position="416"/>
        <end position="425"/>
    </location>
</feature>
<dbReference type="PROSITE" id="PS51469">
    <property type="entry name" value="SUN"/>
    <property type="match status" value="1"/>
</dbReference>
<dbReference type="Gene3D" id="2.60.120.260">
    <property type="entry name" value="Galactose-binding domain-like"/>
    <property type="match status" value="1"/>
</dbReference>
<keyword evidence="4" id="KW-0472">Membrane</keyword>
<keyword evidence="3" id="KW-1133">Transmembrane helix</keyword>
<accession>A0A9W7ZLH7</accession>
<feature type="region of interest" description="Disordered" evidence="6">
    <location>
        <begin position="142"/>
        <end position="190"/>
    </location>
</feature>
<evidence type="ECO:0000256" key="3">
    <source>
        <dbReference type="ARBA" id="ARBA00022989"/>
    </source>
</evidence>
<keyword evidence="2" id="KW-0812">Transmembrane</keyword>
<dbReference type="InterPro" id="IPR012919">
    <property type="entry name" value="SUN_dom"/>
</dbReference>
<evidence type="ECO:0000313" key="9">
    <source>
        <dbReference type="Proteomes" id="UP001150569"/>
    </source>
</evidence>